<dbReference type="EMBL" id="VLKF01000001">
    <property type="protein sequence ID" value="TWH75026.1"/>
    <property type="molecule type" value="Genomic_DNA"/>
</dbReference>
<dbReference type="RefSeq" id="WP_153362453.1">
    <property type="nucleotide sequence ID" value="NZ_JABGDC010000256.1"/>
</dbReference>
<reference evidence="2 3" key="1">
    <citation type="submission" date="2019-07" db="EMBL/GenBank/DDBJ databases">
        <title>R&amp;d 2014.</title>
        <authorList>
            <person name="Klenk H.-P."/>
        </authorList>
    </citation>
    <scope>NUCLEOTIDE SEQUENCE [LARGE SCALE GENOMIC DNA]</scope>
    <source>
        <strain evidence="2 3">DSM 45764</strain>
    </source>
</reference>
<sequence length="225" mass="24140">MDLSAPYRAVVPSLDGPVLRVLASTTRPLSGLEVHRLAGVGSDNGVRKVLARLAGHGLVSVSEAGPSLLYVANRHHLAWPAVQALVDMRQRLVDRMTMLITSWEVAPVLVGLYGSAARGDGNTESDIDLLVVRPEHVADEVGGAPNPVGNRWTAQVDDLREQIWSMTGNRAHVLEMSTRAFDEVVRSDEPIVHEWRDDLVVLAGPLTWQGSAHAAASTPDGGTGE</sequence>
<keyword evidence="2" id="KW-0808">Transferase</keyword>
<evidence type="ECO:0000313" key="2">
    <source>
        <dbReference type="EMBL" id="TWH75026.1"/>
    </source>
</evidence>
<dbReference type="InterPro" id="IPR002934">
    <property type="entry name" value="Polymerase_NTP_transf_dom"/>
</dbReference>
<dbReference type="CDD" id="cd05403">
    <property type="entry name" value="NT_KNTase_like"/>
    <property type="match status" value="1"/>
</dbReference>
<dbReference type="Proteomes" id="UP000321490">
    <property type="component" value="Unassembled WGS sequence"/>
</dbReference>
<dbReference type="SUPFAM" id="SSF81301">
    <property type="entry name" value="Nucleotidyltransferase"/>
    <property type="match status" value="1"/>
</dbReference>
<protein>
    <submittedName>
        <fullName evidence="2">Nucleotidyltransferase-like protein</fullName>
    </submittedName>
</protein>
<feature type="domain" description="Polymerase nucleotidyl transferase" evidence="1">
    <location>
        <begin position="107"/>
        <end position="138"/>
    </location>
</feature>
<organism evidence="2 3">
    <name type="scientific">Modestobacter roseus</name>
    <dbReference type="NCBI Taxonomy" id="1181884"/>
    <lineage>
        <taxon>Bacteria</taxon>
        <taxon>Bacillati</taxon>
        <taxon>Actinomycetota</taxon>
        <taxon>Actinomycetes</taxon>
        <taxon>Geodermatophilales</taxon>
        <taxon>Geodermatophilaceae</taxon>
        <taxon>Modestobacter</taxon>
    </lineage>
</organism>
<dbReference type="OrthoDB" id="3826063at2"/>
<dbReference type="InterPro" id="IPR043519">
    <property type="entry name" value="NT_sf"/>
</dbReference>
<gene>
    <name evidence="2" type="ORF">JD78_03576</name>
</gene>
<keyword evidence="3" id="KW-1185">Reference proteome</keyword>
<proteinExistence type="predicted"/>
<name>A0A562IW02_9ACTN</name>
<evidence type="ECO:0000259" key="1">
    <source>
        <dbReference type="Pfam" id="PF01909"/>
    </source>
</evidence>
<accession>A0A562IW02</accession>
<dbReference type="AlphaFoldDB" id="A0A562IW02"/>
<dbReference type="Gene3D" id="3.30.460.10">
    <property type="entry name" value="Beta Polymerase, domain 2"/>
    <property type="match status" value="1"/>
</dbReference>
<dbReference type="GO" id="GO:0016779">
    <property type="term" value="F:nucleotidyltransferase activity"/>
    <property type="evidence" value="ECO:0007669"/>
    <property type="project" value="InterPro"/>
</dbReference>
<comment type="caution">
    <text evidence="2">The sequence shown here is derived from an EMBL/GenBank/DDBJ whole genome shotgun (WGS) entry which is preliminary data.</text>
</comment>
<dbReference type="Pfam" id="PF01909">
    <property type="entry name" value="NTP_transf_2"/>
    <property type="match status" value="1"/>
</dbReference>
<evidence type="ECO:0000313" key="3">
    <source>
        <dbReference type="Proteomes" id="UP000321490"/>
    </source>
</evidence>